<comment type="subunit">
    <text evidence="11">Homotetramer.</text>
</comment>
<gene>
    <name evidence="11 14" type="primary">pyrG</name>
    <name evidence="14" type="ORF">HMPREF0542_11246</name>
</gene>
<evidence type="ECO:0000259" key="13">
    <source>
        <dbReference type="Pfam" id="PF06418"/>
    </source>
</evidence>
<feature type="binding site" evidence="11">
    <location>
        <position position="183"/>
    </location>
    <ligand>
        <name>Mg(2+)</name>
        <dbReference type="ChEBI" id="CHEBI:18420"/>
    </ligand>
</feature>
<evidence type="ECO:0000256" key="10">
    <source>
        <dbReference type="ARBA" id="ARBA00047781"/>
    </source>
</evidence>
<evidence type="ECO:0000256" key="1">
    <source>
        <dbReference type="ARBA" id="ARBA00005171"/>
    </source>
</evidence>
<organism evidence="14 15">
    <name type="scientific">Ligilactobacillus ruminis ATCC 25644</name>
    <dbReference type="NCBI Taxonomy" id="525362"/>
    <lineage>
        <taxon>Bacteria</taxon>
        <taxon>Bacillati</taxon>
        <taxon>Bacillota</taxon>
        <taxon>Bacilli</taxon>
        <taxon>Lactobacillales</taxon>
        <taxon>Lactobacillaceae</taxon>
        <taxon>Ligilactobacillus</taxon>
    </lineage>
</organism>
<evidence type="ECO:0000313" key="14">
    <source>
        <dbReference type="EMBL" id="EFZ34721.1"/>
    </source>
</evidence>
<comment type="miscellaneous">
    <text evidence="11">CTPSs have evolved a hybrid strategy for distinguishing between UTP and CTP. The overlapping regions of the product feedback inhibitory and substrate sites recognize a common feature in both compounds, the triphosphate moiety. To differentiate isosteric substrate and product pyrimidine rings, an additional pocket far from the expected kinase/ligase catalytic site, specifically recognizes the cytosine and ribose portions of the product inhibitor.</text>
</comment>
<evidence type="ECO:0000313" key="15">
    <source>
        <dbReference type="Proteomes" id="UP000004099"/>
    </source>
</evidence>
<feature type="active site" evidence="11">
    <location>
        <position position="552"/>
    </location>
</feature>
<protein>
    <recommendedName>
        <fullName evidence="11">CTP synthase</fullName>
        <ecNumber evidence="11">6.3.4.2</ecNumber>
    </recommendedName>
    <alternativeName>
        <fullName evidence="11">Cytidine 5'-triphosphate synthase</fullName>
    </alternativeName>
    <alternativeName>
        <fullName evidence="11">Cytidine triphosphate synthetase</fullName>
        <shortName evidence="11">CTP synthetase</shortName>
        <shortName evidence="11">CTPS</shortName>
    </alternativeName>
    <alternativeName>
        <fullName evidence="11">UTP--ammonia ligase</fullName>
    </alternativeName>
</protein>
<feature type="domain" description="CTP synthase N-terminal" evidence="13">
    <location>
        <begin position="45"/>
        <end position="309"/>
    </location>
</feature>
<feature type="binding site" evidence="11">
    <location>
        <position position="284"/>
    </location>
    <ligand>
        <name>ATP</name>
        <dbReference type="ChEBI" id="CHEBI:30616"/>
    </ligand>
</feature>
<feature type="binding site" evidence="11">
    <location>
        <position position="447"/>
    </location>
    <ligand>
        <name>L-glutamine</name>
        <dbReference type="ChEBI" id="CHEBI:58359"/>
    </ligand>
</feature>
<feature type="binding site" evidence="11">
    <location>
        <position position="96"/>
    </location>
    <ligand>
        <name>L-glutamine</name>
        <dbReference type="ChEBI" id="CHEBI:58359"/>
    </ligand>
</feature>
<keyword evidence="6 11" id="KW-0067">ATP-binding</keyword>
<feature type="binding site" evidence="11">
    <location>
        <begin position="424"/>
        <end position="427"/>
    </location>
    <ligand>
        <name>L-glutamine</name>
        <dbReference type="ChEBI" id="CHEBI:58359"/>
    </ligand>
</feature>
<feature type="binding site" evidence="11">
    <location>
        <position position="396"/>
    </location>
    <ligand>
        <name>L-glutamine</name>
        <dbReference type="ChEBI" id="CHEBI:58359"/>
    </ligand>
</feature>
<dbReference type="GO" id="GO:0005524">
    <property type="term" value="F:ATP binding"/>
    <property type="evidence" value="ECO:0007669"/>
    <property type="project" value="UniProtKB-KW"/>
</dbReference>
<keyword evidence="4 11" id="KW-0479">Metal-binding</keyword>
<dbReference type="UniPathway" id="UPA00159">
    <property type="reaction ID" value="UER00277"/>
</dbReference>
<proteinExistence type="inferred from homology"/>
<evidence type="ECO:0000259" key="12">
    <source>
        <dbReference type="Pfam" id="PF00117"/>
    </source>
</evidence>
<keyword evidence="5 11" id="KW-0547">Nucleotide-binding</keyword>
<evidence type="ECO:0000256" key="11">
    <source>
        <dbReference type="HAMAP-Rule" id="MF_01227"/>
    </source>
</evidence>
<feature type="binding site" evidence="11">
    <location>
        <position position="55"/>
    </location>
    <ligand>
        <name>CTP</name>
        <dbReference type="ChEBI" id="CHEBI:37563"/>
        <note>allosteric inhibitor</note>
    </ligand>
</feature>
<feature type="binding site" evidence="11">
    <location>
        <begin position="56"/>
        <end position="61"/>
    </location>
    <ligand>
        <name>ATP</name>
        <dbReference type="ChEBI" id="CHEBI:30616"/>
    </ligand>
</feature>
<feature type="binding site" evidence="11">
    <location>
        <position position="55"/>
    </location>
    <ligand>
        <name>UTP</name>
        <dbReference type="ChEBI" id="CHEBI:46398"/>
    </ligand>
</feature>
<evidence type="ECO:0000256" key="6">
    <source>
        <dbReference type="ARBA" id="ARBA00022840"/>
    </source>
</evidence>
<keyword evidence="7 11" id="KW-0460">Magnesium</keyword>
<accession>E7FQQ1</accession>
<feature type="binding site" evidence="11">
    <location>
        <begin position="230"/>
        <end position="235"/>
    </location>
    <ligand>
        <name>UTP</name>
        <dbReference type="ChEBI" id="CHEBI:46398"/>
    </ligand>
</feature>
<dbReference type="Gene3D" id="3.40.50.300">
    <property type="entry name" value="P-loop containing nucleotide triphosphate hydrolases"/>
    <property type="match status" value="1"/>
</dbReference>
<evidence type="ECO:0000256" key="4">
    <source>
        <dbReference type="ARBA" id="ARBA00022723"/>
    </source>
</evidence>
<dbReference type="SUPFAM" id="SSF52540">
    <property type="entry name" value="P-loop containing nucleoside triphosphate hydrolases"/>
    <property type="match status" value="1"/>
</dbReference>
<feature type="binding site" evidence="11">
    <location>
        <position position="266"/>
    </location>
    <ligand>
        <name>CTP</name>
        <dbReference type="ChEBI" id="CHEBI:37563"/>
        <note>allosteric inhibitor</note>
    </ligand>
</feature>
<dbReference type="NCBIfam" id="NF003792">
    <property type="entry name" value="PRK05380.1"/>
    <property type="match status" value="1"/>
</dbReference>
<dbReference type="InterPro" id="IPR027417">
    <property type="entry name" value="P-loop_NTPase"/>
</dbReference>
<dbReference type="Pfam" id="PF00117">
    <property type="entry name" value="GATase"/>
    <property type="match status" value="1"/>
</dbReference>
<dbReference type="GO" id="GO:0042802">
    <property type="term" value="F:identical protein binding"/>
    <property type="evidence" value="ECO:0007669"/>
    <property type="project" value="TreeGrafter"/>
</dbReference>
<dbReference type="NCBIfam" id="TIGR00337">
    <property type="entry name" value="PyrG"/>
    <property type="match status" value="1"/>
</dbReference>
<reference evidence="14 15" key="1">
    <citation type="submission" date="2011-01" db="EMBL/GenBank/DDBJ databases">
        <authorList>
            <person name="Muzny D."/>
            <person name="Qin X."/>
            <person name="Buhay C."/>
            <person name="Dugan-Rocha S."/>
            <person name="Ding Y."/>
            <person name="Chen G."/>
            <person name="Hawes A."/>
            <person name="Holder M."/>
            <person name="Jhangiani S."/>
            <person name="Johnson A."/>
            <person name="Khan Z."/>
            <person name="Li Z."/>
            <person name="Liu W."/>
            <person name="Liu X."/>
            <person name="Perez L."/>
            <person name="Shen H."/>
            <person name="Wang Q."/>
            <person name="Watt J."/>
            <person name="Xi L."/>
            <person name="Xin Y."/>
            <person name="Zhou J."/>
            <person name="Deng J."/>
            <person name="Jiang H."/>
            <person name="Liu Y."/>
            <person name="Qu J."/>
            <person name="Song X.-Z."/>
            <person name="Zhang L."/>
            <person name="Villasana D."/>
            <person name="Johnson A."/>
            <person name="Liu J."/>
            <person name="Liyanage D."/>
            <person name="Lorensuhewa L."/>
            <person name="Robinson T."/>
            <person name="Song A."/>
            <person name="Song B.-B."/>
            <person name="Dinh H."/>
            <person name="Thornton R."/>
            <person name="Coyle M."/>
            <person name="Francisco L."/>
            <person name="Jackson L."/>
            <person name="Javaid M."/>
            <person name="Korchina V."/>
            <person name="Kovar C."/>
            <person name="Mata R."/>
            <person name="Mathew T."/>
            <person name="Ngo R."/>
            <person name="Nguyen L."/>
            <person name="Nguyen N."/>
            <person name="Okwuonu G."/>
            <person name="Ongeri F."/>
            <person name="Pham C."/>
            <person name="Simmons D."/>
            <person name="Wilczek-Boney K."/>
            <person name="Hale W."/>
            <person name="Jakkamsetti A."/>
            <person name="Pham P."/>
            <person name="Ruth R."/>
            <person name="San Lucas F."/>
            <person name="Warren J."/>
            <person name="Zhang J."/>
            <person name="Zhao Z."/>
            <person name="Zhou C."/>
            <person name="Zhu D."/>
            <person name="Lee S."/>
            <person name="Bess C."/>
            <person name="Blankenburg K."/>
            <person name="Forbes L."/>
            <person name="Fu Q."/>
            <person name="Gubbala S."/>
            <person name="Hirani K."/>
            <person name="Jayaseelan J.C."/>
            <person name="Lara F."/>
            <person name="Munidasa M."/>
            <person name="Palculict T."/>
            <person name="Patil S."/>
            <person name="Pu L.-L."/>
            <person name="Saada N."/>
            <person name="Tang L."/>
            <person name="Weissenberger G."/>
            <person name="Zhu Y."/>
            <person name="Hemphill L."/>
            <person name="Shang Y."/>
            <person name="Youmans B."/>
            <person name="Ayvaz T."/>
            <person name="Ross M."/>
            <person name="Santibanez J."/>
            <person name="Aqrawi P."/>
            <person name="Gross S."/>
            <person name="Joshi V."/>
            <person name="Fowler G."/>
            <person name="Nazareth L."/>
            <person name="Reid J."/>
            <person name="Worley K."/>
            <person name="Petrosino J."/>
            <person name="Highlander S."/>
            <person name="Gibbs R."/>
        </authorList>
    </citation>
    <scope>NUCLEOTIDE SEQUENCE [LARGE SCALE GENOMIC DNA]</scope>
    <source>
        <strain evidence="14 15">ATCC 25644</strain>
    </source>
</reference>
<dbReference type="EC" id="6.3.4.2" evidence="11"/>
<dbReference type="PANTHER" id="PTHR11550">
    <property type="entry name" value="CTP SYNTHASE"/>
    <property type="match status" value="1"/>
</dbReference>
<dbReference type="CDD" id="cd03113">
    <property type="entry name" value="CTPS_N"/>
    <property type="match status" value="1"/>
</dbReference>
<keyword evidence="3 11" id="KW-0436">Ligase</keyword>
<comment type="catalytic activity">
    <reaction evidence="11">
        <text>UTP + NH4(+) + ATP = CTP + ADP + phosphate + 2 H(+)</text>
        <dbReference type="Rhea" id="RHEA:16597"/>
        <dbReference type="ChEBI" id="CHEBI:15378"/>
        <dbReference type="ChEBI" id="CHEBI:28938"/>
        <dbReference type="ChEBI" id="CHEBI:30616"/>
        <dbReference type="ChEBI" id="CHEBI:37563"/>
        <dbReference type="ChEBI" id="CHEBI:43474"/>
        <dbReference type="ChEBI" id="CHEBI:46398"/>
        <dbReference type="ChEBI" id="CHEBI:456216"/>
    </reaction>
</comment>
<feature type="active site" evidence="11">
    <location>
        <position position="550"/>
    </location>
</feature>
<evidence type="ECO:0000256" key="2">
    <source>
        <dbReference type="ARBA" id="ARBA00007533"/>
    </source>
</evidence>
<feature type="binding site" evidence="11">
    <location>
        <position position="113"/>
    </location>
    <ligand>
        <name>ATP</name>
        <dbReference type="ChEBI" id="CHEBI:30616"/>
    </ligand>
</feature>
<dbReference type="GO" id="GO:0044210">
    <property type="term" value="P:'de novo' CTP biosynthetic process"/>
    <property type="evidence" value="ECO:0007669"/>
    <property type="project" value="UniProtKB-UniRule"/>
</dbReference>
<comment type="activity regulation">
    <text evidence="11">Allosterically activated by GTP, when glutamine is the substrate; GTP has no effect on the reaction when ammonia is the substrate. The allosteric effector GTP functions by stabilizing the protein conformation that binds the tetrahedral intermediate(s) formed during glutamine hydrolysis. Inhibited by the product CTP, via allosteric rather than competitive inhibition.</text>
</comment>
<dbReference type="AlphaFoldDB" id="E7FQQ1"/>
<comment type="caution">
    <text evidence="14">The sequence shown here is derived from an EMBL/GenBank/DDBJ whole genome shotgun (WGS) entry which is preliminary data.</text>
</comment>
<feature type="active site" description="Nucleophile; for glutamine hydrolysis" evidence="11">
    <location>
        <position position="423"/>
    </location>
</feature>
<evidence type="ECO:0000256" key="9">
    <source>
        <dbReference type="ARBA" id="ARBA00022975"/>
    </source>
</evidence>
<name>E7FQQ1_9LACO</name>
<feature type="region of interest" description="Amidoligase domain" evidence="11">
    <location>
        <begin position="1"/>
        <end position="309"/>
    </location>
</feature>
<dbReference type="HAMAP" id="MF_01227">
    <property type="entry name" value="PyrG"/>
    <property type="match status" value="1"/>
</dbReference>
<dbReference type="PANTHER" id="PTHR11550:SF0">
    <property type="entry name" value="CTP SYNTHASE-RELATED"/>
    <property type="match status" value="1"/>
</dbReference>
<feature type="domain" description="Glutamine amidotransferase" evidence="12">
    <location>
        <begin position="344"/>
        <end position="569"/>
    </location>
</feature>
<dbReference type="Gene3D" id="3.40.50.880">
    <property type="match status" value="1"/>
</dbReference>
<comment type="similarity">
    <text evidence="2 11">Belongs to the CTP synthase family.</text>
</comment>
<dbReference type="FunFam" id="3.40.50.300:FF:000009">
    <property type="entry name" value="CTP synthase"/>
    <property type="match status" value="1"/>
</dbReference>
<dbReference type="GO" id="GO:0003883">
    <property type="term" value="F:CTP synthase activity"/>
    <property type="evidence" value="ECO:0007669"/>
    <property type="project" value="UniProtKB-UniRule"/>
</dbReference>
<dbReference type="InterPro" id="IPR017456">
    <property type="entry name" value="CTP_synthase_N"/>
</dbReference>
<comment type="pathway">
    <text evidence="1 11">Pyrimidine metabolism; CTP biosynthesis via de novo pathway; CTP from UDP: step 2/2.</text>
</comment>
<dbReference type="FunFam" id="3.40.50.880:FF:000002">
    <property type="entry name" value="CTP synthase"/>
    <property type="match status" value="1"/>
</dbReference>
<comment type="catalytic activity">
    <reaction evidence="11">
        <text>L-glutamine + H2O = L-glutamate + NH4(+)</text>
        <dbReference type="Rhea" id="RHEA:15889"/>
        <dbReference type="ChEBI" id="CHEBI:15377"/>
        <dbReference type="ChEBI" id="CHEBI:28938"/>
        <dbReference type="ChEBI" id="CHEBI:29985"/>
        <dbReference type="ChEBI" id="CHEBI:58359"/>
    </reaction>
</comment>
<comment type="caution">
    <text evidence="11">Lacks conserved residue(s) required for the propagation of feature annotation.</text>
</comment>
<dbReference type="Pfam" id="PF06418">
    <property type="entry name" value="CTP_synth_N"/>
    <property type="match status" value="1"/>
</dbReference>
<dbReference type="HOGENOM" id="CLU_011675_5_0_9"/>
<dbReference type="InterPro" id="IPR004468">
    <property type="entry name" value="CTP_synthase"/>
</dbReference>
<feature type="binding site" evidence="11">
    <location>
        <position position="113"/>
    </location>
    <ligand>
        <name>Mg(2+)</name>
        <dbReference type="ChEBI" id="CHEBI:18420"/>
    </ligand>
</feature>
<dbReference type="InterPro" id="IPR029062">
    <property type="entry name" value="Class_I_gatase-like"/>
</dbReference>
<dbReference type="GO" id="GO:0005829">
    <property type="term" value="C:cytosol"/>
    <property type="evidence" value="ECO:0007669"/>
    <property type="project" value="TreeGrafter"/>
</dbReference>
<keyword evidence="8 11" id="KW-0315">Glutamine amidotransferase</keyword>
<feature type="binding site" evidence="11">
    <location>
        <begin position="230"/>
        <end position="235"/>
    </location>
    <ligand>
        <name>CTP</name>
        <dbReference type="ChEBI" id="CHEBI:37563"/>
        <note>allosteric inhibitor</note>
    </ligand>
</feature>
<dbReference type="PROSITE" id="PS51273">
    <property type="entry name" value="GATASE_TYPE_1"/>
    <property type="match status" value="1"/>
</dbReference>
<dbReference type="GO" id="GO:0097268">
    <property type="term" value="C:cytoophidium"/>
    <property type="evidence" value="ECO:0007669"/>
    <property type="project" value="UniProtKB-ARBA"/>
</dbReference>
<evidence type="ECO:0000256" key="7">
    <source>
        <dbReference type="ARBA" id="ARBA00022842"/>
    </source>
</evidence>
<feature type="binding site" evidence="11">
    <location>
        <begin position="190"/>
        <end position="192"/>
    </location>
    <ligand>
        <name>CTP</name>
        <dbReference type="ChEBI" id="CHEBI:37563"/>
        <note>allosteric inhibitor</note>
    </ligand>
</feature>
<dbReference type="Proteomes" id="UP000004099">
    <property type="component" value="Unassembled WGS sequence"/>
</dbReference>
<comment type="function">
    <text evidence="11">Catalyzes the ATP-dependent amination of UTP to CTP with either L-glutamine or ammonia as the source of nitrogen. Regulates intracellular CTP levels through interactions with the four ribonucleotide triphosphates.</text>
</comment>
<evidence type="ECO:0000256" key="8">
    <source>
        <dbReference type="ARBA" id="ARBA00022962"/>
    </source>
</evidence>
<keyword evidence="9 11" id="KW-0665">Pyrimidine biosynthesis</keyword>
<dbReference type="GO" id="GO:0019856">
    <property type="term" value="P:pyrimidine nucleobase biosynthetic process"/>
    <property type="evidence" value="ECO:0007669"/>
    <property type="project" value="TreeGrafter"/>
</dbReference>
<dbReference type="InterPro" id="IPR033828">
    <property type="entry name" value="GATase1_CTP_Synthase"/>
</dbReference>
<comment type="catalytic activity">
    <reaction evidence="10 11">
        <text>UTP + L-glutamine + ATP + H2O = CTP + L-glutamate + ADP + phosphate + 2 H(+)</text>
        <dbReference type="Rhea" id="RHEA:26426"/>
        <dbReference type="ChEBI" id="CHEBI:15377"/>
        <dbReference type="ChEBI" id="CHEBI:15378"/>
        <dbReference type="ChEBI" id="CHEBI:29985"/>
        <dbReference type="ChEBI" id="CHEBI:30616"/>
        <dbReference type="ChEBI" id="CHEBI:37563"/>
        <dbReference type="ChEBI" id="CHEBI:43474"/>
        <dbReference type="ChEBI" id="CHEBI:46398"/>
        <dbReference type="ChEBI" id="CHEBI:58359"/>
        <dbReference type="ChEBI" id="CHEBI:456216"/>
        <dbReference type="EC" id="6.3.4.2"/>
    </reaction>
</comment>
<dbReference type="EMBL" id="ACGS02000038">
    <property type="protein sequence ID" value="EFZ34721.1"/>
    <property type="molecule type" value="Genomic_DNA"/>
</dbReference>
<dbReference type="GO" id="GO:0046872">
    <property type="term" value="F:metal ion binding"/>
    <property type="evidence" value="ECO:0007669"/>
    <property type="project" value="UniProtKB-KW"/>
</dbReference>
<feature type="binding site" evidence="11">
    <location>
        <position position="505"/>
    </location>
    <ligand>
        <name>L-glutamine</name>
        <dbReference type="ChEBI" id="CHEBI:58359"/>
    </ligand>
</feature>
<dbReference type="CDD" id="cd01746">
    <property type="entry name" value="GATase1_CTP_Synthase"/>
    <property type="match status" value="1"/>
</dbReference>
<sequence>MGASHILRPRVRQDKLPIHKRGIGSLLFLLEDTRKNSKELFIMTKYIFVTGGVVSSLGKGIVAASLGRLLKNRGLKITIQKFDPYINVDPGTMSPYQHGEVFVTDDGTETDLDLGHYERFIDINLNKYSNVTTGKIYSEVLKKERRGDYLGATVQVIPHITNMIKEKIMRAGTVTDADVVITEVGGTVGDIESLPFLEALRQMRSEVGSENVVYIHTTLVPYLHAAGEMKTKPTQHSVKELRGLGIQPNILVVRTEKPISESMRNKIANFCDVEPEAVIESMDVDTLYQIPLNLQAQHMDEIVCRMLHLDTPQADMTDWKSLCKRVRNLEGEVKIALVGKYVQLPDAYISVNEALKHAGYKINANVKIDYFNSEKLTAENVADELKGYDGIIVPGGFGNRGLEGMIQAIRYARENNVPFLGICLGMQMACIEFARDVCGLEDCNSAEVDANCKNNIIDLMADQADVEDMGGTQRLGLYPCKLKQGTRTAAAYDNQDVIQERHRHRYEFNNDYREILSNKGLTFAGTSPDNRLVEVVEITDHKFFVAAQYHPEFLSRPQRPEGLFAEFVKSAAEK</sequence>
<dbReference type="GO" id="GO:0004359">
    <property type="term" value="F:glutaminase activity"/>
    <property type="evidence" value="ECO:0007669"/>
    <property type="project" value="RHEA"/>
</dbReference>
<evidence type="ECO:0000256" key="3">
    <source>
        <dbReference type="ARBA" id="ARBA00022598"/>
    </source>
</evidence>
<evidence type="ECO:0000256" key="5">
    <source>
        <dbReference type="ARBA" id="ARBA00022741"/>
    </source>
</evidence>
<dbReference type="InterPro" id="IPR017926">
    <property type="entry name" value="GATASE"/>
</dbReference>
<feature type="binding site" evidence="11">
    <location>
        <position position="266"/>
    </location>
    <ligand>
        <name>UTP</name>
        <dbReference type="ChEBI" id="CHEBI:46398"/>
    </ligand>
</feature>
<dbReference type="SUPFAM" id="SSF52317">
    <property type="entry name" value="Class I glutamine amidotransferase-like"/>
    <property type="match status" value="1"/>
</dbReference>